<feature type="non-terminal residue" evidence="3">
    <location>
        <position position="148"/>
    </location>
</feature>
<dbReference type="AlphaFoldDB" id="A0A3D3R986"/>
<sequence>MSQSETTKAKSTDSSSAKDQKNERGSMGRIFLVLVIGFCVLLWFAPQIVSRTSLKDSILPRILKNYPGEIRTGAVSLNWGAPVTFRDVALEDFEGRDVVRIDQIQTKKTLWELAKDRKRVGDVNVDGVTTLTYVNAQGLANQDLLTAI</sequence>
<dbReference type="Proteomes" id="UP000263642">
    <property type="component" value="Unassembled WGS sequence"/>
</dbReference>
<evidence type="ECO:0000313" key="3">
    <source>
        <dbReference type="EMBL" id="HCO24652.1"/>
    </source>
</evidence>
<feature type="compositionally biased region" description="Basic and acidic residues" evidence="1">
    <location>
        <begin position="7"/>
        <end position="21"/>
    </location>
</feature>
<evidence type="ECO:0000256" key="2">
    <source>
        <dbReference type="SAM" id="Phobius"/>
    </source>
</evidence>
<protein>
    <recommendedName>
        <fullName evidence="5">AsmA family protein</fullName>
    </recommendedName>
</protein>
<keyword evidence="2" id="KW-0812">Transmembrane</keyword>
<comment type="caution">
    <text evidence="3">The sequence shown here is derived from an EMBL/GenBank/DDBJ whole genome shotgun (WGS) entry which is preliminary data.</text>
</comment>
<gene>
    <name evidence="3" type="ORF">DIT97_17085</name>
</gene>
<keyword evidence="2" id="KW-0472">Membrane</keyword>
<keyword evidence="2" id="KW-1133">Transmembrane helix</keyword>
<feature type="transmembrane region" description="Helical" evidence="2">
    <location>
        <begin position="30"/>
        <end position="49"/>
    </location>
</feature>
<reference evidence="3 4" key="1">
    <citation type="journal article" date="2018" name="Nat. Biotechnol.">
        <title>A standardized bacterial taxonomy based on genome phylogeny substantially revises the tree of life.</title>
        <authorList>
            <person name="Parks D.H."/>
            <person name="Chuvochina M."/>
            <person name="Waite D.W."/>
            <person name="Rinke C."/>
            <person name="Skarshewski A."/>
            <person name="Chaumeil P.A."/>
            <person name="Hugenholtz P."/>
        </authorList>
    </citation>
    <scope>NUCLEOTIDE SEQUENCE [LARGE SCALE GENOMIC DNA]</scope>
    <source>
        <strain evidence="3">UBA9375</strain>
    </source>
</reference>
<evidence type="ECO:0000313" key="4">
    <source>
        <dbReference type="Proteomes" id="UP000263642"/>
    </source>
</evidence>
<evidence type="ECO:0008006" key="5">
    <source>
        <dbReference type="Google" id="ProtNLM"/>
    </source>
</evidence>
<evidence type="ECO:0000256" key="1">
    <source>
        <dbReference type="SAM" id="MobiDB-lite"/>
    </source>
</evidence>
<dbReference type="EMBL" id="DQAY01000104">
    <property type="protein sequence ID" value="HCO24652.1"/>
    <property type="molecule type" value="Genomic_DNA"/>
</dbReference>
<organism evidence="3 4">
    <name type="scientific">Gimesia maris</name>
    <dbReference type="NCBI Taxonomy" id="122"/>
    <lineage>
        <taxon>Bacteria</taxon>
        <taxon>Pseudomonadati</taxon>
        <taxon>Planctomycetota</taxon>
        <taxon>Planctomycetia</taxon>
        <taxon>Planctomycetales</taxon>
        <taxon>Planctomycetaceae</taxon>
        <taxon>Gimesia</taxon>
    </lineage>
</organism>
<name>A0A3D3R986_9PLAN</name>
<feature type="region of interest" description="Disordered" evidence="1">
    <location>
        <begin position="1"/>
        <end position="21"/>
    </location>
</feature>
<proteinExistence type="predicted"/>
<accession>A0A3D3R986</accession>